<accession>A0A252AY55</accession>
<feature type="transmembrane region" description="Helical" evidence="1">
    <location>
        <begin position="153"/>
        <end position="172"/>
    </location>
</feature>
<sequence>MKNMLHALRLYVSPVFVRENYSFLTGIVWLCVAYFIAFTDHEATHWQDGLFKLPSSLSTWWWLGLQGLITSVSVHYWRQVRSPLARMTPGMITAEYRAVHCVLVFVTVVMAIPIWHLGAPLLNILALEALSLCMVVNSDMTTPKALRSGPIRWLRMVLMVGMFFVFLFPQAQERVLSAPWYVGAALLLIGVTLTLIELQHIPAPVQGRVPGAAQEGQSGKIKVRLGAREIGQMMQAMKGPGQNKRASPPINAGFHLPAVEPHTVSVTVKDQTLSDVENRGASFPSQNTRGSGQFTRIMMWQFPWLRKPPVPNTMITPGPAGFLVTSIALVGVFFCINFVVETVHAGHWPEWAAIRKSMITVAQMICMISANGLTTWILMRADWPFLLNLAGYGTRADFAYALYATHAKRAVQSAALAALLCAPLGIEMAGLAWSRLPITMLALFVLIVGSSYLPSVGLLLTPRKTRPAIIHVLNMLGSFVYVQMGFTLLLSEHSVPVWLWGILLASVPFSLVMAWLGPRALARVDWPIEPLMPS</sequence>
<feature type="transmembrane region" description="Helical" evidence="1">
    <location>
        <begin position="178"/>
        <end position="198"/>
    </location>
</feature>
<comment type="caution">
    <text evidence="2">The sequence shown here is derived from an EMBL/GenBank/DDBJ whole genome shotgun (WGS) entry which is preliminary data.</text>
</comment>
<gene>
    <name evidence="2" type="ORF">HK17_05620</name>
</gene>
<keyword evidence="1" id="KW-1133">Transmembrane helix</keyword>
<dbReference type="Proteomes" id="UP000194641">
    <property type="component" value="Unassembled WGS sequence"/>
</dbReference>
<feature type="transmembrane region" description="Helical" evidence="1">
    <location>
        <begin position="497"/>
        <end position="516"/>
    </location>
</feature>
<name>A0A252AY55_9PROT</name>
<feature type="transmembrane region" description="Helical" evidence="1">
    <location>
        <begin position="472"/>
        <end position="491"/>
    </location>
</feature>
<feature type="transmembrane region" description="Helical" evidence="1">
    <location>
        <begin position="440"/>
        <end position="460"/>
    </location>
</feature>
<evidence type="ECO:0000256" key="1">
    <source>
        <dbReference type="SAM" id="Phobius"/>
    </source>
</evidence>
<feature type="transmembrane region" description="Helical" evidence="1">
    <location>
        <begin position="59"/>
        <end position="77"/>
    </location>
</feature>
<feature type="transmembrane region" description="Helical" evidence="1">
    <location>
        <begin position="21"/>
        <end position="39"/>
    </location>
</feature>
<keyword evidence="1" id="KW-0812">Transmembrane</keyword>
<feature type="transmembrane region" description="Helical" evidence="1">
    <location>
        <begin position="98"/>
        <end position="115"/>
    </location>
</feature>
<feature type="transmembrane region" description="Helical" evidence="1">
    <location>
        <begin position="360"/>
        <end position="379"/>
    </location>
</feature>
<organism evidence="2 3">
    <name type="scientific">Acetobacter indonesiensis</name>
    <dbReference type="NCBI Taxonomy" id="104101"/>
    <lineage>
        <taxon>Bacteria</taxon>
        <taxon>Pseudomonadati</taxon>
        <taxon>Pseudomonadota</taxon>
        <taxon>Alphaproteobacteria</taxon>
        <taxon>Acetobacterales</taxon>
        <taxon>Acetobacteraceae</taxon>
        <taxon>Acetobacter</taxon>
    </lineage>
</organism>
<protein>
    <submittedName>
        <fullName evidence="2">Uncharacterized protein</fullName>
    </submittedName>
</protein>
<evidence type="ECO:0000313" key="2">
    <source>
        <dbReference type="EMBL" id="OUI96737.1"/>
    </source>
</evidence>
<dbReference type="RefSeq" id="WP_086658547.1">
    <property type="nucleotide sequence ID" value="NZ_JBJJWX010000004.1"/>
</dbReference>
<evidence type="ECO:0000313" key="3">
    <source>
        <dbReference type="Proteomes" id="UP000194641"/>
    </source>
</evidence>
<keyword evidence="1" id="KW-0472">Membrane</keyword>
<feature type="transmembrane region" description="Helical" evidence="1">
    <location>
        <begin position="320"/>
        <end position="340"/>
    </location>
</feature>
<dbReference type="EMBL" id="JOPA01000002">
    <property type="protein sequence ID" value="OUI96737.1"/>
    <property type="molecule type" value="Genomic_DNA"/>
</dbReference>
<reference evidence="3" key="1">
    <citation type="submission" date="2014-06" db="EMBL/GenBank/DDBJ databases">
        <authorList>
            <person name="Winans N.J."/>
            <person name="Newell P.D."/>
            <person name="Douglas A.E."/>
        </authorList>
    </citation>
    <scope>NUCLEOTIDE SEQUENCE [LARGE SCALE GENOMIC DNA]</scope>
</reference>
<dbReference type="AlphaFoldDB" id="A0A252AY55"/>
<proteinExistence type="predicted"/>